<accession>A0A385EFJ0</accession>
<gene>
    <name evidence="1" type="ORF">CcrBL9_gp514</name>
</gene>
<protein>
    <submittedName>
        <fullName evidence="1">Uncharacterized protein</fullName>
    </submittedName>
</protein>
<evidence type="ECO:0000313" key="1">
    <source>
        <dbReference type="EMBL" id="AXQ69538.1"/>
    </source>
</evidence>
<sequence length="49" mass="5199">MGQPNFAPNSPLVGFKKFLLGGTAVYRVAMQETTVKSAYGPIQAWGVLG</sequence>
<keyword evidence="2" id="KW-1185">Reference proteome</keyword>
<dbReference type="Proteomes" id="UP000259421">
    <property type="component" value="Segment"/>
</dbReference>
<dbReference type="EMBL" id="MH588546">
    <property type="protein sequence ID" value="AXQ69538.1"/>
    <property type="molecule type" value="Genomic_DNA"/>
</dbReference>
<evidence type="ECO:0000313" key="2">
    <source>
        <dbReference type="Proteomes" id="UP000259421"/>
    </source>
</evidence>
<organism evidence="1 2">
    <name type="scientific">Caulobacter phage CcrBL9</name>
    <dbReference type="NCBI Taxonomy" id="2283270"/>
    <lineage>
        <taxon>Viruses</taxon>
        <taxon>Duplodnaviria</taxon>
        <taxon>Heunggongvirae</taxon>
        <taxon>Uroviricota</taxon>
        <taxon>Caudoviricetes</taxon>
        <taxon>Jeanschmidtviridae</taxon>
        <taxon>Bertelyvirus</taxon>
        <taxon>Bertelyvirus BL9</taxon>
    </lineage>
</organism>
<proteinExistence type="predicted"/>
<reference evidence="2" key="1">
    <citation type="submission" date="2018-07" db="EMBL/GenBank/DDBJ databases">
        <title>Giant CbK-like Caulobacter bacteriophages have genetically divergent genomes.</title>
        <authorList>
            <person name="Wilson K.M."/>
            <person name="Ely B."/>
        </authorList>
    </citation>
    <scope>NUCLEOTIDE SEQUENCE [LARGE SCALE GENOMIC DNA]</scope>
</reference>
<name>A0A385EFJ0_9CAUD</name>
<reference evidence="1 2" key="2">
    <citation type="submission" date="2018-09" db="EMBL/GenBank/DDBJ databases">
        <title>Giant CbK-like Caulobacter bacteriophages have genetically divergent genomes.</title>
        <authorList>
            <person name="Wilson K."/>
            <person name="Ely B."/>
        </authorList>
    </citation>
    <scope>NUCLEOTIDE SEQUENCE [LARGE SCALE GENOMIC DNA]</scope>
</reference>